<protein>
    <submittedName>
        <fullName evidence="3">Uncharacterized protein</fullName>
    </submittedName>
</protein>
<evidence type="ECO:0000256" key="2">
    <source>
        <dbReference type="SAM" id="SignalP"/>
    </source>
</evidence>
<organism evidence="3 4">
    <name type="scientific">Xenopus laevis</name>
    <name type="common">African clawed frog</name>
    <dbReference type="NCBI Taxonomy" id="8355"/>
    <lineage>
        <taxon>Eukaryota</taxon>
        <taxon>Metazoa</taxon>
        <taxon>Chordata</taxon>
        <taxon>Craniata</taxon>
        <taxon>Vertebrata</taxon>
        <taxon>Euteleostomi</taxon>
        <taxon>Amphibia</taxon>
        <taxon>Batrachia</taxon>
        <taxon>Anura</taxon>
        <taxon>Pipoidea</taxon>
        <taxon>Pipidae</taxon>
        <taxon>Xenopodinae</taxon>
        <taxon>Xenopus</taxon>
        <taxon>Xenopus</taxon>
    </lineage>
</organism>
<evidence type="ECO:0000313" key="3">
    <source>
        <dbReference type="EMBL" id="OCT90361.1"/>
    </source>
</evidence>
<feature type="signal peptide" evidence="2">
    <location>
        <begin position="1"/>
        <end position="26"/>
    </location>
</feature>
<dbReference type="AlphaFoldDB" id="A0A974HUF9"/>
<feature type="transmembrane region" description="Helical" evidence="1">
    <location>
        <begin position="160"/>
        <end position="184"/>
    </location>
</feature>
<proteinExistence type="predicted"/>
<dbReference type="SUPFAM" id="SSF48726">
    <property type="entry name" value="Immunoglobulin"/>
    <property type="match status" value="1"/>
</dbReference>
<keyword evidence="1" id="KW-1133">Transmembrane helix</keyword>
<dbReference type="Gene3D" id="2.60.40.10">
    <property type="entry name" value="Immunoglobulins"/>
    <property type="match status" value="1"/>
</dbReference>
<keyword evidence="1" id="KW-0812">Transmembrane</keyword>
<gene>
    <name evidence="3" type="ORF">XELAEV_18018973mg</name>
</gene>
<evidence type="ECO:0000256" key="1">
    <source>
        <dbReference type="SAM" id="Phobius"/>
    </source>
</evidence>
<dbReference type="OMA" id="PSFKWER"/>
<feature type="chain" id="PRO_5037195852" evidence="2">
    <location>
        <begin position="27"/>
        <end position="223"/>
    </location>
</feature>
<keyword evidence="1" id="KW-0472">Membrane</keyword>
<dbReference type="Proteomes" id="UP000694892">
    <property type="component" value="Chromosome 3L"/>
</dbReference>
<sequence length="223" mass="24884">MQSSWLCSMLLLLLLHSLCCAPLSASQNIMALKAHKETIKASVGQPVLIPVTYNLLEEPITKIPSFKWERNGQLLLFFSSQSCYISLEGSTNNCSKKPFLPPGFPNNLTFFPENASLFIPNAQLNDSGIYKLSSRDSFDNLTIWLTVYGSEASGHGQDSFLNFTLMTSIILIMKVGFVAVLTYCMRYRRSEPVSVNTYRRGEAIEYKASTVSVCDVTRKAPNN</sequence>
<dbReference type="InterPro" id="IPR036179">
    <property type="entry name" value="Ig-like_dom_sf"/>
</dbReference>
<name>A0A974HUF9_XENLA</name>
<dbReference type="EMBL" id="CM004470">
    <property type="protein sequence ID" value="OCT90361.1"/>
    <property type="molecule type" value="Genomic_DNA"/>
</dbReference>
<reference evidence="4" key="1">
    <citation type="journal article" date="2016" name="Nature">
        <title>Genome evolution in the allotetraploid frog Xenopus laevis.</title>
        <authorList>
            <person name="Session A.M."/>
            <person name="Uno Y."/>
            <person name="Kwon T."/>
            <person name="Chapman J.A."/>
            <person name="Toyoda A."/>
            <person name="Takahashi S."/>
            <person name="Fukui A."/>
            <person name="Hikosaka A."/>
            <person name="Suzuki A."/>
            <person name="Kondo M."/>
            <person name="van Heeringen S.J."/>
            <person name="Quigley I."/>
            <person name="Heinz S."/>
            <person name="Ogino H."/>
            <person name="Ochi H."/>
            <person name="Hellsten U."/>
            <person name="Lyons J.B."/>
            <person name="Simakov O."/>
            <person name="Putnam N."/>
            <person name="Stites J."/>
            <person name="Kuroki Y."/>
            <person name="Tanaka T."/>
            <person name="Michiue T."/>
            <person name="Watanabe M."/>
            <person name="Bogdanovic O."/>
            <person name="Lister R."/>
            <person name="Georgiou G."/>
            <person name="Paranjpe S.S."/>
            <person name="van Kruijsbergen I."/>
            <person name="Shu S."/>
            <person name="Carlson J."/>
            <person name="Kinoshita T."/>
            <person name="Ohta Y."/>
            <person name="Mawaribuchi S."/>
            <person name="Jenkins J."/>
            <person name="Grimwood J."/>
            <person name="Schmutz J."/>
            <person name="Mitros T."/>
            <person name="Mozaffari S.V."/>
            <person name="Suzuki Y."/>
            <person name="Haramoto Y."/>
            <person name="Yamamoto T.S."/>
            <person name="Takagi C."/>
            <person name="Heald R."/>
            <person name="Miller K."/>
            <person name="Haudenschild C."/>
            <person name="Kitzman J."/>
            <person name="Nakayama T."/>
            <person name="Izutsu Y."/>
            <person name="Robert J."/>
            <person name="Fortriede J."/>
            <person name="Burns K."/>
            <person name="Lotay V."/>
            <person name="Karimi K."/>
            <person name="Yasuoka Y."/>
            <person name="Dichmann D.S."/>
            <person name="Flajnik M.F."/>
            <person name="Houston D.W."/>
            <person name="Shendure J."/>
            <person name="DuPasquier L."/>
            <person name="Vize P.D."/>
            <person name="Zorn A.M."/>
            <person name="Ito M."/>
            <person name="Marcotte E.M."/>
            <person name="Wallingford J.B."/>
            <person name="Ito Y."/>
            <person name="Asashima M."/>
            <person name="Ueno N."/>
            <person name="Matsuda Y."/>
            <person name="Veenstra G.J."/>
            <person name="Fujiyama A."/>
            <person name="Harland R.M."/>
            <person name="Taira M."/>
            <person name="Rokhsar D.S."/>
        </authorList>
    </citation>
    <scope>NUCLEOTIDE SEQUENCE [LARGE SCALE GENOMIC DNA]</scope>
    <source>
        <strain evidence="4">J</strain>
    </source>
</reference>
<dbReference type="InterPro" id="IPR013783">
    <property type="entry name" value="Ig-like_fold"/>
</dbReference>
<evidence type="ECO:0000313" key="4">
    <source>
        <dbReference type="Proteomes" id="UP000694892"/>
    </source>
</evidence>
<keyword evidence="2" id="KW-0732">Signal</keyword>
<accession>A0A974HUF9</accession>